<dbReference type="EMBL" id="CP022572">
    <property type="protein sequence ID" value="AZU62248.1"/>
    <property type="molecule type" value="Genomic_DNA"/>
</dbReference>
<name>A0A3T0HZ43_9BACI</name>
<dbReference type="Proteomes" id="UP000282892">
    <property type="component" value="Chromosome"/>
</dbReference>
<sequence>MWIYDTFFHVLSLKKLSFPKENIRPLETDYSRHIALALPSLNEASRLVQLLIQNTKELFD</sequence>
<protein>
    <submittedName>
        <fullName evidence="1">Uncharacterized protein</fullName>
    </submittedName>
</protein>
<accession>A0A3T0HZ43</accession>
<dbReference type="AlphaFoldDB" id="A0A3T0HZ43"/>
<gene>
    <name evidence="1" type="ORF">CHR53_13670</name>
</gene>
<keyword evidence="2" id="KW-1185">Reference proteome</keyword>
<proteinExistence type="predicted"/>
<organism evidence="1 2">
    <name type="scientific">Neobacillus mesonae</name>
    <dbReference type="NCBI Taxonomy" id="1193713"/>
    <lineage>
        <taxon>Bacteria</taxon>
        <taxon>Bacillati</taxon>
        <taxon>Bacillota</taxon>
        <taxon>Bacilli</taxon>
        <taxon>Bacillales</taxon>
        <taxon>Bacillaceae</taxon>
        <taxon>Neobacillus</taxon>
    </lineage>
</organism>
<evidence type="ECO:0000313" key="1">
    <source>
        <dbReference type="EMBL" id="AZU62248.1"/>
    </source>
</evidence>
<dbReference type="KEGG" id="nmk:CHR53_13670"/>
<reference evidence="1 2" key="1">
    <citation type="submission" date="2017-07" db="EMBL/GenBank/DDBJ databases">
        <title>The complete genome sequence of Bacillus mesonae strain H20-5, an efficient strain improving plant abiotic stress resistance.</title>
        <authorList>
            <person name="Kim S.Y."/>
            <person name="Song H."/>
            <person name="Sang M.K."/>
            <person name="Weon H.-Y."/>
            <person name="Song J."/>
        </authorList>
    </citation>
    <scope>NUCLEOTIDE SEQUENCE [LARGE SCALE GENOMIC DNA]</scope>
    <source>
        <strain evidence="1 2">H20-5</strain>
    </source>
</reference>
<evidence type="ECO:0000313" key="2">
    <source>
        <dbReference type="Proteomes" id="UP000282892"/>
    </source>
</evidence>